<protein>
    <submittedName>
        <fullName evidence="1">NYN domain-containing protein</fullName>
    </submittedName>
</protein>
<dbReference type="Proteomes" id="UP000648239">
    <property type="component" value="Unassembled WGS sequence"/>
</dbReference>
<gene>
    <name evidence="1" type="ORF">IFK94_00580</name>
</gene>
<dbReference type="EMBL" id="JACXWD010000001">
    <property type="protein sequence ID" value="MBD3866596.1"/>
    <property type="molecule type" value="Genomic_DNA"/>
</dbReference>
<dbReference type="InterPro" id="IPR010298">
    <property type="entry name" value="YacP-like"/>
</dbReference>
<accession>A0A8J6Y6A3</accession>
<dbReference type="Pfam" id="PF05991">
    <property type="entry name" value="NYN_YacP"/>
    <property type="match status" value="1"/>
</dbReference>
<reference evidence="1 2" key="1">
    <citation type="submission" date="2020-08" db="EMBL/GenBank/DDBJ databases">
        <title>Acidobacteriota in marine sediments use diverse sulfur dissimilation pathways.</title>
        <authorList>
            <person name="Wasmund K."/>
        </authorList>
    </citation>
    <scope>NUCLEOTIDE SEQUENCE [LARGE SCALE GENOMIC DNA]</scope>
    <source>
        <strain evidence="1">MAG AM4</strain>
    </source>
</reference>
<evidence type="ECO:0000313" key="1">
    <source>
        <dbReference type="EMBL" id="MBD3866596.1"/>
    </source>
</evidence>
<evidence type="ECO:0000313" key="2">
    <source>
        <dbReference type="Proteomes" id="UP000648239"/>
    </source>
</evidence>
<dbReference type="AlphaFoldDB" id="A0A8J6Y6A3"/>
<name>A0A8J6Y6A3_9BACT</name>
<proteinExistence type="predicted"/>
<comment type="caution">
    <text evidence="1">The sequence shown here is derived from an EMBL/GenBank/DDBJ whole genome shotgun (WGS) entry which is preliminary data.</text>
</comment>
<organism evidence="1 2">
    <name type="scientific">Candidatus Polarisedimenticola svalbardensis</name>
    <dbReference type="NCBI Taxonomy" id="2886004"/>
    <lineage>
        <taxon>Bacteria</taxon>
        <taxon>Pseudomonadati</taxon>
        <taxon>Acidobacteriota</taxon>
        <taxon>Candidatus Polarisedimenticolia</taxon>
        <taxon>Candidatus Polarisedimenticolales</taxon>
        <taxon>Candidatus Polarisedimenticolaceae</taxon>
        <taxon>Candidatus Polarisedimenticola</taxon>
    </lineage>
</organism>
<sequence>MPIMVDGDNLLGAWRGRSRSDRDKRHLAGQIFRFAVANRRRVVVVFDGVPDTPPPSADVLFSGHGRKADDLILSLLGAESDPRGWIIVTNDRPLGDRCRHLGARVERCDVFRKRLTTTGDGEKPVGRVDVDDWLEWFGEDT</sequence>